<feature type="compositionally biased region" description="Basic and acidic residues" evidence="1">
    <location>
        <begin position="129"/>
        <end position="144"/>
    </location>
</feature>
<accession>A0A179V3K5</accession>
<name>A0A179V3K5_BLAGS</name>
<dbReference type="RefSeq" id="XP_031581239.1">
    <property type="nucleotide sequence ID" value="XM_031723879.1"/>
</dbReference>
<proteinExistence type="predicted"/>
<dbReference type="OrthoDB" id="4207088at2759"/>
<dbReference type="KEGG" id="bgh:BDBG_09121"/>
<evidence type="ECO:0000256" key="1">
    <source>
        <dbReference type="SAM" id="MobiDB-lite"/>
    </source>
</evidence>
<keyword evidence="3" id="KW-1185">Reference proteome</keyword>
<dbReference type="Proteomes" id="UP000002038">
    <property type="component" value="Unassembled WGS sequence"/>
</dbReference>
<evidence type="ECO:0000313" key="2">
    <source>
        <dbReference type="EMBL" id="OAT14029.1"/>
    </source>
</evidence>
<dbReference type="GeneID" id="8501130"/>
<protein>
    <submittedName>
        <fullName evidence="2">Uncharacterized protein</fullName>
    </submittedName>
</protein>
<dbReference type="VEuPathDB" id="FungiDB:BDBG_09121"/>
<feature type="region of interest" description="Disordered" evidence="1">
    <location>
        <begin position="428"/>
        <end position="461"/>
    </location>
</feature>
<evidence type="ECO:0000313" key="3">
    <source>
        <dbReference type="Proteomes" id="UP000002038"/>
    </source>
</evidence>
<reference evidence="3" key="1">
    <citation type="journal article" date="2015" name="PLoS Genet.">
        <title>The dynamic genome and transcriptome of the human fungal pathogen Blastomyces and close relative Emmonsia.</title>
        <authorList>
            <person name="Munoz J.F."/>
            <person name="Gauthier G.M."/>
            <person name="Desjardins C.A."/>
            <person name="Gallo J.E."/>
            <person name="Holder J."/>
            <person name="Sullivan T.D."/>
            <person name="Marty A.J."/>
            <person name="Carmen J.C."/>
            <person name="Chen Z."/>
            <person name="Ding L."/>
            <person name="Gujja S."/>
            <person name="Magrini V."/>
            <person name="Misas E."/>
            <person name="Mitreva M."/>
            <person name="Priest M."/>
            <person name="Saif S."/>
            <person name="Whiston E.A."/>
            <person name="Young S."/>
            <person name="Zeng Q."/>
            <person name="Goldman W.E."/>
            <person name="Mardis E.R."/>
            <person name="Taylor J.W."/>
            <person name="McEwen J.G."/>
            <person name="Clay O.K."/>
            <person name="Klein B.S."/>
            <person name="Cuomo C.A."/>
        </authorList>
    </citation>
    <scope>NUCLEOTIDE SEQUENCE [LARGE SCALE GENOMIC DNA]</scope>
    <source>
        <strain evidence="3">SLH14081</strain>
    </source>
</reference>
<gene>
    <name evidence="2" type="ORF">BDBG_09121</name>
</gene>
<dbReference type="EMBL" id="GG657483">
    <property type="protein sequence ID" value="OAT14029.1"/>
    <property type="molecule type" value="Genomic_DNA"/>
</dbReference>
<feature type="region of interest" description="Disordered" evidence="1">
    <location>
        <begin position="123"/>
        <end position="144"/>
    </location>
</feature>
<dbReference type="AlphaFoldDB" id="A0A179V3K5"/>
<organism evidence="2 3">
    <name type="scientific">Blastomyces gilchristii (strain SLH14081)</name>
    <name type="common">Blastomyces dermatitidis</name>
    <dbReference type="NCBI Taxonomy" id="559298"/>
    <lineage>
        <taxon>Eukaryota</taxon>
        <taxon>Fungi</taxon>
        <taxon>Dikarya</taxon>
        <taxon>Ascomycota</taxon>
        <taxon>Pezizomycotina</taxon>
        <taxon>Eurotiomycetes</taxon>
        <taxon>Eurotiomycetidae</taxon>
        <taxon>Onygenales</taxon>
        <taxon>Ajellomycetaceae</taxon>
        <taxon>Blastomyces</taxon>
    </lineage>
</organism>
<sequence length="573" mass="65721">MLYDINTSASNQNARQSRHNLDTIGWGWDGVFGARMEHSRALGMWRPVKLSKDHFNMERHEWKEDIRRRLFELGQVLEGQKESRTLGEYFKGVSADLVRDRTLNFDDFQQYWSRHKRRAALRDVKRRTSTRDRHARDDNTSRQFEDESDIDEILSITDTWDVRSDELGALKDDVRQCLDQDRDFFKLSEASTEHQVEDTSEDDLVEAVKAFNSVEKDANGAYRDFRKQVLALKLRALEANAGNYCAGKSIKRDSRVIVYVSEKCWSNLPSTAQKSKTTNLARWRGHGEKWLSLVEPSIPMSFRHIPSDHRCFGDFERRRRQTPEFDAVISTLQAVCIIPDLRKLWCRQLIRKRVESEHHPGRCFCKNTDCPETESIGPQQSDPAMTTNAEDLAAQSSHVSITFMPTGGQMRRPSNRSHHSFMRQRHIRSALAGSKRPRTLSDDDDEEERGPSPIVGGVSISLANNNGRPLVSNIPMPSAEMLTSHVPPSHVDPCGALAQQDSCIESMRRAEFFDLMRQTNTADSLSQMNLDLSRQTNTADSLPPVDFDLSQQMNMSDSLQHEFDLMQQSMLMQ</sequence>